<sequence>MGINFLLPIIAGIVMTIMVGAQVAPSIVEGVKVKKTQVQTINNQEVIFEAIKRYTTIKQVAPTSIQDLIDAGYLKTNVNDNGFGKGYTINVDKALGVATITTTIEDPRVQEIFLNSFTSMSKPICTGTIVDGVCDTNDFKTTFVIPNEVMHGNALLMTGIPIQATPPDSNINKYWYDTSSGKATLKLYDGTKWVKVNLGGSVSVGSIETFAGIAAKIPEGYLLCNGQEVSRTTYKDLFDVIGTTYGFTSGTTFKVPDLRGKFVRGNGSTTFNSGGYGNVTHSSAGLGVVQGDAIRNLYGHVSGMGTTAFDFSNGVLDISFSKNGVIGTGASGGYYDDIIFNASRVVPTANENRPINMSMNYIIKH</sequence>
<comment type="caution">
    <text evidence="3">The sequence shown here is derived from an EMBL/GenBank/DDBJ whole genome shotgun (WGS) entry which is preliminary data.</text>
</comment>
<dbReference type="Gene3D" id="3.90.1340.10">
    <property type="entry name" value="Phage tail collar domain"/>
    <property type="match status" value="1"/>
</dbReference>
<dbReference type="RefSeq" id="WP_109158686.1">
    <property type="nucleotide sequence ID" value="NZ_QEYI01000008.1"/>
</dbReference>
<keyword evidence="1" id="KW-1133">Transmembrane helix</keyword>
<dbReference type="EMBL" id="QEYI01000008">
    <property type="protein sequence ID" value="PWE20209.1"/>
    <property type="molecule type" value="Genomic_DNA"/>
</dbReference>
<dbReference type="AlphaFoldDB" id="A0A2U2BZ72"/>
<feature type="transmembrane region" description="Helical" evidence="1">
    <location>
        <begin position="6"/>
        <end position="28"/>
    </location>
</feature>
<keyword evidence="1" id="KW-0472">Membrane</keyword>
<dbReference type="InterPro" id="IPR011083">
    <property type="entry name" value="Phage_tail_collar_dom"/>
</dbReference>
<reference evidence="3 4" key="1">
    <citation type="submission" date="2018-05" db="EMBL/GenBank/DDBJ databases">
        <title>Antimicrobial susceptibility testing and genomic analysis of Arcobacter skirrowii strains and one Arcobacter butzleri isolated from German poultry farms.</title>
        <authorList>
            <person name="Haenel I."/>
            <person name="Hotzel H."/>
            <person name="Tomaso H."/>
            <person name="Busch A."/>
        </authorList>
    </citation>
    <scope>NUCLEOTIDE SEQUENCE [LARGE SCALE GENOMIC DNA]</scope>
    <source>
        <strain evidence="4">v</strain>
    </source>
</reference>
<evidence type="ECO:0000313" key="3">
    <source>
        <dbReference type="EMBL" id="PWE20209.1"/>
    </source>
</evidence>
<feature type="domain" description="Phage tail collar" evidence="2">
    <location>
        <begin position="205"/>
        <end position="263"/>
    </location>
</feature>
<evidence type="ECO:0000313" key="4">
    <source>
        <dbReference type="Proteomes" id="UP000245014"/>
    </source>
</evidence>
<proteinExistence type="predicted"/>
<dbReference type="Pfam" id="PF07484">
    <property type="entry name" value="Collar"/>
    <property type="match status" value="1"/>
</dbReference>
<protein>
    <recommendedName>
        <fullName evidence="2">Phage tail collar domain-containing protein</fullName>
    </recommendedName>
</protein>
<gene>
    <name evidence="3" type="ORF">DF188_08525</name>
</gene>
<keyword evidence="1" id="KW-0812">Transmembrane</keyword>
<accession>A0A2U2BZ72</accession>
<evidence type="ECO:0000259" key="2">
    <source>
        <dbReference type="Pfam" id="PF07484"/>
    </source>
</evidence>
<dbReference type="InterPro" id="IPR037053">
    <property type="entry name" value="Phage_tail_collar_dom_sf"/>
</dbReference>
<dbReference type="Proteomes" id="UP000245014">
    <property type="component" value="Unassembled WGS sequence"/>
</dbReference>
<organism evidence="3 4">
    <name type="scientific">Aliarcobacter skirrowii</name>
    <dbReference type="NCBI Taxonomy" id="28200"/>
    <lineage>
        <taxon>Bacteria</taxon>
        <taxon>Pseudomonadati</taxon>
        <taxon>Campylobacterota</taxon>
        <taxon>Epsilonproteobacteria</taxon>
        <taxon>Campylobacterales</taxon>
        <taxon>Arcobacteraceae</taxon>
        <taxon>Aliarcobacter</taxon>
    </lineage>
</organism>
<evidence type="ECO:0000256" key="1">
    <source>
        <dbReference type="SAM" id="Phobius"/>
    </source>
</evidence>
<dbReference type="SUPFAM" id="SSF88874">
    <property type="entry name" value="Receptor-binding domain of short tail fibre protein gp12"/>
    <property type="match status" value="1"/>
</dbReference>
<name>A0A2U2BZ72_9BACT</name>